<proteinExistence type="predicted"/>
<evidence type="ECO:0000313" key="3">
    <source>
        <dbReference type="Proteomes" id="UP001597374"/>
    </source>
</evidence>
<evidence type="ECO:0000256" key="1">
    <source>
        <dbReference type="SAM" id="Phobius"/>
    </source>
</evidence>
<dbReference type="EMBL" id="JBHUIM010000001">
    <property type="protein sequence ID" value="MFD2246008.1"/>
    <property type="molecule type" value="Genomic_DNA"/>
</dbReference>
<sequence length="85" mass="10121">MALVLHITIALLCFYLYSYTFRSRFDRLMGEPRKASDWVWTYCKGLGLIVIFHTSAQNLYLWLCYRHMNGRITGPLYYCHTSPVY</sequence>
<gene>
    <name evidence="2" type="ORF">ACFSKP_07055</name>
</gene>
<comment type="caution">
    <text evidence="2">The sequence shown here is derived from an EMBL/GenBank/DDBJ whole genome shotgun (WGS) entry which is preliminary data.</text>
</comment>
<dbReference type="Proteomes" id="UP001597374">
    <property type="component" value="Unassembled WGS sequence"/>
</dbReference>
<keyword evidence="1" id="KW-0812">Transmembrane</keyword>
<organism evidence="2 3">
    <name type="scientific">Pontibacter ruber</name>
    <dbReference type="NCBI Taxonomy" id="1343895"/>
    <lineage>
        <taxon>Bacteria</taxon>
        <taxon>Pseudomonadati</taxon>
        <taxon>Bacteroidota</taxon>
        <taxon>Cytophagia</taxon>
        <taxon>Cytophagales</taxon>
        <taxon>Hymenobacteraceae</taxon>
        <taxon>Pontibacter</taxon>
    </lineage>
</organism>
<accession>A0ABW5CVI4</accession>
<feature type="transmembrane region" description="Helical" evidence="1">
    <location>
        <begin position="42"/>
        <end position="63"/>
    </location>
</feature>
<protein>
    <submittedName>
        <fullName evidence="2">Uncharacterized protein</fullName>
    </submittedName>
</protein>
<keyword evidence="1" id="KW-0472">Membrane</keyword>
<dbReference type="RefSeq" id="WP_250427668.1">
    <property type="nucleotide sequence ID" value="NZ_JALPRR010000001.1"/>
</dbReference>
<keyword evidence="3" id="KW-1185">Reference proteome</keyword>
<evidence type="ECO:0000313" key="2">
    <source>
        <dbReference type="EMBL" id="MFD2246008.1"/>
    </source>
</evidence>
<keyword evidence="1" id="KW-1133">Transmembrane helix</keyword>
<name>A0ABW5CVI4_9BACT</name>
<reference evidence="3" key="1">
    <citation type="journal article" date="2019" name="Int. J. Syst. Evol. Microbiol.">
        <title>The Global Catalogue of Microorganisms (GCM) 10K type strain sequencing project: providing services to taxonomists for standard genome sequencing and annotation.</title>
        <authorList>
            <consortium name="The Broad Institute Genomics Platform"/>
            <consortium name="The Broad Institute Genome Sequencing Center for Infectious Disease"/>
            <person name="Wu L."/>
            <person name="Ma J."/>
        </authorList>
    </citation>
    <scope>NUCLEOTIDE SEQUENCE [LARGE SCALE GENOMIC DNA]</scope>
    <source>
        <strain evidence="3">CGMCC 4.1782</strain>
    </source>
</reference>